<evidence type="ECO:0000256" key="8">
    <source>
        <dbReference type="SAM" id="Phobius"/>
    </source>
</evidence>
<keyword evidence="2 8" id="KW-0812">Transmembrane</keyword>
<dbReference type="AlphaFoldDB" id="A0A3M6VEG1"/>
<reference evidence="9 10" key="1">
    <citation type="submission" date="2018-06" db="EMBL/GenBank/DDBJ databases">
        <title>Comparative genomics of downy mildews reveals potential adaptations to biotrophy.</title>
        <authorList>
            <person name="Fletcher K."/>
            <person name="Klosterman S.J."/>
            <person name="Derevnina L."/>
            <person name="Martin F."/>
            <person name="Koike S."/>
            <person name="Reyes Chin-Wo S."/>
            <person name="Mou B."/>
            <person name="Michelmore R."/>
        </authorList>
    </citation>
    <scope>NUCLEOTIDE SEQUENCE [LARGE SCALE GENOMIC DNA]</scope>
    <source>
        <strain evidence="9 10">R14</strain>
    </source>
</reference>
<sequence length="367" mass="41146">MEKYSRWADLSTGINPFVPQRRRFTSGWPITILQVTSGSLLALIRFPLVFVSTVVLGLLNIVVSMLAVIPFLGRLLKRSSEWLLCSLLLLLFGVYTMEESANTRRLGLSTLKAKSSKESSRVGRGDVVVCNYTSFLEILYLSKRFSPVFVIATGVKSNDESLVHVCGLMEALYWSLAMPVSAERVKPTRKLADVVRRASGPVVVLPEGARSNGKAVLKFVPVLQTLPVKTRVHLVAFRYEYKRFSPSHTIGGAWSHLFWTAFHLYHTMRVTVLNAKDLKLDELTPAKLSSSKSSKKQEDSKTLSTDQVEKLRSLLAAILRTKTVDLGPEDLLSFTKYWNHVNSGGREPASQFTDRKAPHEHAQWAKR</sequence>
<dbReference type="GO" id="GO:0006629">
    <property type="term" value="P:lipid metabolic process"/>
    <property type="evidence" value="ECO:0007669"/>
    <property type="project" value="UniProtKB-KW"/>
</dbReference>
<accession>A0A3M6VEG1</accession>
<gene>
    <name evidence="9" type="ORF">DD238_003276</name>
</gene>
<feature type="transmembrane region" description="Helical" evidence="8">
    <location>
        <begin position="27"/>
        <end position="44"/>
    </location>
</feature>
<name>A0A3M6VEG1_9STRA</name>
<dbReference type="GO" id="GO:0016746">
    <property type="term" value="F:acyltransferase activity"/>
    <property type="evidence" value="ECO:0007669"/>
    <property type="project" value="UniProtKB-KW"/>
</dbReference>
<evidence type="ECO:0000256" key="1">
    <source>
        <dbReference type="ARBA" id="ARBA00022679"/>
    </source>
</evidence>
<evidence type="ECO:0000256" key="7">
    <source>
        <dbReference type="SAM" id="MobiDB-lite"/>
    </source>
</evidence>
<dbReference type="PANTHER" id="PTHR23063:SF60">
    <property type="entry name" value="LYSOPHOSPHATIDIC ACID:OLEOYL-COA ACYLTRANSFERASE 1"/>
    <property type="match status" value="1"/>
</dbReference>
<evidence type="ECO:0000256" key="6">
    <source>
        <dbReference type="ARBA" id="ARBA00023315"/>
    </source>
</evidence>
<evidence type="ECO:0000256" key="4">
    <source>
        <dbReference type="ARBA" id="ARBA00023098"/>
    </source>
</evidence>
<feature type="compositionally biased region" description="Basic and acidic residues" evidence="7">
    <location>
        <begin position="353"/>
        <end position="367"/>
    </location>
</feature>
<keyword evidence="4" id="KW-0443">Lipid metabolism</keyword>
<evidence type="ECO:0000256" key="2">
    <source>
        <dbReference type="ARBA" id="ARBA00022692"/>
    </source>
</evidence>
<feature type="transmembrane region" description="Helical" evidence="8">
    <location>
        <begin position="80"/>
        <end position="97"/>
    </location>
</feature>
<evidence type="ECO:0008006" key="11">
    <source>
        <dbReference type="Google" id="ProtNLM"/>
    </source>
</evidence>
<dbReference type="VEuPathDB" id="FungiDB:DD237_002038"/>
<dbReference type="STRING" id="542832.A0A3M6VEG1"/>
<dbReference type="Proteomes" id="UP000282087">
    <property type="component" value="Unassembled WGS sequence"/>
</dbReference>
<dbReference type="PANTHER" id="PTHR23063">
    <property type="entry name" value="PHOSPHOLIPID ACYLTRANSFERASE"/>
    <property type="match status" value="1"/>
</dbReference>
<proteinExistence type="predicted"/>
<dbReference type="EMBL" id="QLLG01000269">
    <property type="protein sequence ID" value="RMX65049.1"/>
    <property type="molecule type" value="Genomic_DNA"/>
</dbReference>
<evidence type="ECO:0000256" key="5">
    <source>
        <dbReference type="ARBA" id="ARBA00023136"/>
    </source>
</evidence>
<evidence type="ECO:0000256" key="3">
    <source>
        <dbReference type="ARBA" id="ARBA00022989"/>
    </source>
</evidence>
<evidence type="ECO:0000313" key="10">
    <source>
        <dbReference type="Proteomes" id="UP000282087"/>
    </source>
</evidence>
<feature type="transmembrane region" description="Helical" evidence="8">
    <location>
        <begin position="50"/>
        <end position="73"/>
    </location>
</feature>
<keyword evidence="6" id="KW-0012">Acyltransferase</keyword>
<protein>
    <recommendedName>
        <fullName evidence="11">Phospholipid/glycerol acyltransferase domain-containing protein</fullName>
    </recommendedName>
</protein>
<comment type="caution">
    <text evidence="9">The sequence shown here is derived from an EMBL/GenBank/DDBJ whole genome shotgun (WGS) entry which is preliminary data.</text>
</comment>
<evidence type="ECO:0000313" key="9">
    <source>
        <dbReference type="EMBL" id="RMX65049.1"/>
    </source>
</evidence>
<keyword evidence="3 8" id="KW-1133">Transmembrane helix</keyword>
<keyword evidence="5 8" id="KW-0472">Membrane</keyword>
<keyword evidence="10" id="KW-1185">Reference proteome</keyword>
<feature type="region of interest" description="Disordered" evidence="7">
    <location>
        <begin position="345"/>
        <end position="367"/>
    </location>
</feature>
<keyword evidence="1" id="KW-0808">Transferase</keyword>
<organism evidence="9 10">
    <name type="scientific">Peronospora effusa</name>
    <dbReference type="NCBI Taxonomy" id="542832"/>
    <lineage>
        <taxon>Eukaryota</taxon>
        <taxon>Sar</taxon>
        <taxon>Stramenopiles</taxon>
        <taxon>Oomycota</taxon>
        <taxon>Peronosporomycetes</taxon>
        <taxon>Peronosporales</taxon>
        <taxon>Peronosporaceae</taxon>
        <taxon>Peronospora</taxon>
    </lineage>
</organism>